<dbReference type="SUPFAM" id="SSF56112">
    <property type="entry name" value="Protein kinase-like (PK-like)"/>
    <property type="match status" value="1"/>
</dbReference>
<reference evidence="9" key="1">
    <citation type="submission" date="2019-06" db="EMBL/GenBank/DDBJ databases">
        <authorList>
            <person name="Broberg M."/>
        </authorList>
    </citation>
    <scope>NUCLEOTIDE SEQUENCE [LARGE SCALE GENOMIC DNA]</scope>
</reference>
<dbReference type="GO" id="GO:0005634">
    <property type="term" value="C:nucleus"/>
    <property type="evidence" value="ECO:0007669"/>
    <property type="project" value="TreeGrafter"/>
</dbReference>
<evidence type="ECO:0000313" key="8">
    <source>
        <dbReference type="EMBL" id="CAG9982729.1"/>
    </source>
</evidence>
<keyword evidence="5" id="KW-0067">ATP-binding</keyword>
<feature type="compositionally biased region" description="Polar residues" evidence="6">
    <location>
        <begin position="400"/>
        <end position="411"/>
    </location>
</feature>
<dbReference type="SMART" id="SM00220">
    <property type="entry name" value="S_TKc"/>
    <property type="match status" value="1"/>
</dbReference>
<feature type="compositionally biased region" description="Polar residues" evidence="6">
    <location>
        <begin position="910"/>
        <end position="920"/>
    </location>
</feature>
<dbReference type="InterPro" id="IPR011009">
    <property type="entry name" value="Kinase-like_dom_sf"/>
</dbReference>
<dbReference type="PROSITE" id="PS00108">
    <property type="entry name" value="PROTEIN_KINASE_ST"/>
    <property type="match status" value="1"/>
</dbReference>
<evidence type="ECO:0000256" key="1">
    <source>
        <dbReference type="ARBA" id="ARBA00022527"/>
    </source>
</evidence>
<evidence type="ECO:0000313" key="9">
    <source>
        <dbReference type="Proteomes" id="UP000754883"/>
    </source>
</evidence>
<dbReference type="Pfam" id="PF00069">
    <property type="entry name" value="Pkinase"/>
    <property type="match status" value="1"/>
</dbReference>
<evidence type="ECO:0000256" key="3">
    <source>
        <dbReference type="ARBA" id="ARBA00022741"/>
    </source>
</evidence>
<organism evidence="8 9">
    <name type="scientific">Clonostachys byssicola</name>
    <dbReference type="NCBI Taxonomy" id="160290"/>
    <lineage>
        <taxon>Eukaryota</taxon>
        <taxon>Fungi</taxon>
        <taxon>Dikarya</taxon>
        <taxon>Ascomycota</taxon>
        <taxon>Pezizomycotina</taxon>
        <taxon>Sordariomycetes</taxon>
        <taxon>Hypocreomycetidae</taxon>
        <taxon>Hypocreales</taxon>
        <taxon>Bionectriaceae</taxon>
        <taxon>Clonostachys</taxon>
    </lineage>
</organism>
<name>A0A9N9U7Q5_9HYPO</name>
<feature type="compositionally biased region" description="Basic and acidic residues" evidence="6">
    <location>
        <begin position="881"/>
        <end position="892"/>
    </location>
</feature>
<evidence type="ECO:0000256" key="4">
    <source>
        <dbReference type="ARBA" id="ARBA00022777"/>
    </source>
</evidence>
<evidence type="ECO:0000259" key="7">
    <source>
        <dbReference type="PROSITE" id="PS50011"/>
    </source>
</evidence>
<proteinExistence type="predicted"/>
<comment type="caution">
    <text evidence="8">The sequence shown here is derived from an EMBL/GenBank/DDBJ whole genome shotgun (WGS) entry which is preliminary data.</text>
</comment>
<dbReference type="PROSITE" id="PS50011">
    <property type="entry name" value="PROTEIN_KINASE_DOM"/>
    <property type="match status" value="1"/>
</dbReference>
<dbReference type="InterPro" id="IPR008271">
    <property type="entry name" value="Ser/Thr_kinase_AS"/>
</dbReference>
<evidence type="ECO:0000256" key="2">
    <source>
        <dbReference type="ARBA" id="ARBA00022679"/>
    </source>
</evidence>
<reference evidence="8 9" key="2">
    <citation type="submission" date="2021-10" db="EMBL/GenBank/DDBJ databases">
        <authorList>
            <person name="Piombo E."/>
        </authorList>
    </citation>
    <scope>NUCLEOTIDE SEQUENCE [LARGE SCALE GENOMIC DNA]</scope>
</reference>
<keyword evidence="1" id="KW-0723">Serine/threonine-protein kinase</keyword>
<dbReference type="OrthoDB" id="122279at2759"/>
<dbReference type="GO" id="GO:0004674">
    <property type="term" value="F:protein serine/threonine kinase activity"/>
    <property type="evidence" value="ECO:0007669"/>
    <property type="project" value="UniProtKB-KW"/>
</dbReference>
<feature type="region of interest" description="Disordered" evidence="6">
    <location>
        <begin position="881"/>
        <end position="930"/>
    </location>
</feature>
<dbReference type="PANTHER" id="PTHR24345">
    <property type="entry name" value="SERINE/THREONINE-PROTEIN KINASE PLK"/>
    <property type="match status" value="1"/>
</dbReference>
<feature type="compositionally biased region" description="Acidic residues" evidence="6">
    <location>
        <begin position="466"/>
        <end position="477"/>
    </location>
</feature>
<dbReference type="GO" id="GO:0005524">
    <property type="term" value="F:ATP binding"/>
    <property type="evidence" value="ECO:0007669"/>
    <property type="project" value="UniProtKB-KW"/>
</dbReference>
<evidence type="ECO:0000256" key="6">
    <source>
        <dbReference type="SAM" id="MobiDB-lite"/>
    </source>
</evidence>
<feature type="region of interest" description="Disordered" evidence="6">
    <location>
        <begin position="455"/>
        <end position="480"/>
    </location>
</feature>
<keyword evidence="4" id="KW-0418">Kinase</keyword>
<dbReference type="EMBL" id="CABFNO020001350">
    <property type="protein sequence ID" value="CAG9982729.1"/>
    <property type="molecule type" value="Genomic_DNA"/>
</dbReference>
<keyword evidence="2" id="KW-0808">Transferase</keyword>
<evidence type="ECO:0000256" key="5">
    <source>
        <dbReference type="ARBA" id="ARBA00022840"/>
    </source>
</evidence>
<feature type="compositionally biased region" description="Acidic residues" evidence="6">
    <location>
        <begin position="374"/>
        <end position="393"/>
    </location>
</feature>
<sequence length="1016" mass="113545">MPRHEQIPDLVHDSKIETSVTGSRIEHVFYEPGRTPQERQRRRVECWDRDVILGKGAYGIVYKERRCSQSGTSETLRAVKQISKSVVGGEPLDYIRELEAIIKFSHRNYSHCFVRSDGWFEEGDSIYIAMEYIEHGDLQRYLSRPLPESEARQITGQVLEGLHFMHDNGFVHRDLKPGNIMVVGKGPDWFVKIADFGISKRRQKGVTTLHTLQRGTLGFAAPEVLGVKTGGQGGSYTFAVDIWSLGAVTYYILTNNMAFDNATDIVMYAMGMGEFPIQALEKNNASEKAKDFVKALLAANPESRPLVAATTTLPWLAEPLTMKPEDVMTGSRSEGSSNNLLFTDFSKASATWTTNKNDIVDRIDDRSIASQTDPDVETDNDDDINDDDSEEARDDDRTNENMASQVETIQPETIKVVPSQKYQPPYVEDAADDSASIHPLPLDVDAQLVLDEDGDMTESEKKESGESELEYESETDASEPVADVNKLWSSWNLQPGSDLPVLKSLRDQESFWRLQEGLGVCIRLHRVTDVVESSDLGERMSAGSKPRICYACKRSVPESTSGAEGSCGHWHCVQCISWSLRHAAVSSQALPPSCCSNAITWTLPNEIGLSIESRTNITRKPLVRCGDHDCKRRFEPVYLVKDPKTKAWLVCCPACKHASCFECLQSPDSKDQVDHKSPCGNSGGVQSDQSDEDSSSDGSSSKTHKTKQESVSGDADDEWEITNEGKIPLTNTESESEKEYCNHFTKPLRKKKGEKRVTAKARPHRRRSVTVNHVEPLTRPPARPPTRVNTGITTRNATLNDHRSQYISSLKVQTFNGGQPMFRANLISMPDVFSLDNGSNGDSTYLHGLVARDIKAWRNSVTPGFPDDSLDSWPVPVKYPKNMDSDAIDHRMNNAGQRPPRKAYNGPRTWRNSPVPSSSRAMPPPPTQRPYDYDYDPRYPPMQHPNPPLIKVNTSVPYGAADGKYDGRSSPMRAYVGNDKNYLQEDRRFPSVQHLDSPFAKVETSKAYEMDDIAYS</sequence>
<protein>
    <recommendedName>
        <fullName evidence="7">Protein kinase domain-containing protein</fullName>
    </recommendedName>
</protein>
<feature type="non-terminal residue" evidence="8">
    <location>
        <position position="1016"/>
    </location>
</feature>
<dbReference type="Proteomes" id="UP000754883">
    <property type="component" value="Unassembled WGS sequence"/>
</dbReference>
<feature type="region of interest" description="Disordered" evidence="6">
    <location>
        <begin position="674"/>
        <end position="741"/>
    </location>
</feature>
<keyword evidence="9" id="KW-1185">Reference proteome</keyword>
<feature type="region of interest" description="Disordered" evidence="6">
    <location>
        <begin position="365"/>
        <end position="411"/>
    </location>
</feature>
<dbReference type="InterPro" id="IPR000719">
    <property type="entry name" value="Prot_kinase_dom"/>
</dbReference>
<keyword evidence="3" id="KW-0547">Nucleotide-binding</keyword>
<dbReference type="PANTHER" id="PTHR24345:SF91">
    <property type="entry name" value="SERINE_THREONINE-PROTEIN KINASE PLK4"/>
    <property type="match status" value="1"/>
</dbReference>
<dbReference type="Gene3D" id="1.10.510.10">
    <property type="entry name" value="Transferase(Phosphotransferase) domain 1"/>
    <property type="match status" value="1"/>
</dbReference>
<gene>
    <name evidence="8" type="ORF">CBYS24578_00011007</name>
</gene>
<feature type="domain" description="Protein kinase" evidence="7">
    <location>
        <begin position="47"/>
        <end position="316"/>
    </location>
</feature>
<dbReference type="AlphaFoldDB" id="A0A9N9U7Q5"/>
<accession>A0A9N9U7Q5</accession>